<protein>
    <submittedName>
        <fullName evidence="5">AraC family transcriptional regulator</fullName>
    </submittedName>
</protein>
<dbReference type="InterPro" id="IPR009057">
    <property type="entry name" value="Homeodomain-like_sf"/>
</dbReference>
<gene>
    <name evidence="5" type="ORF">HNQ60_001726</name>
</gene>
<dbReference type="PROSITE" id="PS01124">
    <property type="entry name" value="HTH_ARAC_FAMILY_2"/>
    <property type="match status" value="1"/>
</dbReference>
<feature type="domain" description="HTH araC/xylS-type" evidence="4">
    <location>
        <begin position="227"/>
        <end position="319"/>
    </location>
</feature>
<dbReference type="SMART" id="SM00342">
    <property type="entry name" value="HTH_ARAC"/>
    <property type="match status" value="1"/>
</dbReference>
<keyword evidence="2" id="KW-0238">DNA-binding</keyword>
<dbReference type="Pfam" id="PF12833">
    <property type="entry name" value="HTH_18"/>
    <property type="match status" value="1"/>
</dbReference>
<dbReference type="RefSeq" id="WP_184330669.1">
    <property type="nucleotide sequence ID" value="NZ_JACHHZ010000002.1"/>
</dbReference>
<evidence type="ECO:0000313" key="5">
    <source>
        <dbReference type="EMBL" id="MBB6092848.1"/>
    </source>
</evidence>
<evidence type="ECO:0000256" key="2">
    <source>
        <dbReference type="ARBA" id="ARBA00023125"/>
    </source>
</evidence>
<dbReference type="EMBL" id="JACHHZ010000002">
    <property type="protein sequence ID" value="MBB6092848.1"/>
    <property type="molecule type" value="Genomic_DNA"/>
</dbReference>
<dbReference type="AlphaFoldDB" id="A0A841HKV0"/>
<comment type="caution">
    <text evidence="5">The sequence shown here is derived from an EMBL/GenBank/DDBJ whole genome shotgun (WGS) entry which is preliminary data.</text>
</comment>
<accession>A0A841HKV0</accession>
<proteinExistence type="predicted"/>
<keyword evidence="6" id="KW-1185">Reference proteome</keyword>
<organism evidence="5 6">
    <name type="scientific">Povalibacter uvarum</name>
    <dbReference type="NCBI Taxonomy" id="732238"/>
    <lineage>
        <taxon>Bacteria</taxon>
        <taxon>Pseudomonadati</taxon>
        <taxon>Pseudomonadota</taxon>
        <taxon>Gammaproteobacteria</taxon>
        <taxon>Steroidobacterales</taxon>
        <taxon>Steroidobacteraceae</taxon>
        <taxon>Povalibacter</taxon>
    </lineage>
</organism>
<sequence length="319" mass="37131">MSLWLRIFQALTTQGRVPSLSIVMLLRSMPDLSPANRSFREWFYTRWGRENCLILGRARHAEYARFRQRLSIKMARGGGERYFLDGRSVAVDDDSYLVLNDGRSYGSLIDTDQEVESFSIFFRPGLLEEVSSAMRVPIDDIPAYSHRFAGSIEFDEQLRPHDQAVSPVMRFIRHHILDGVDDDRWYEEQLHVLAARLLAQQHRTTQAVLRLDCAKASTRQELHRRVGLAADFMQSNYERDIGLDDIAAAACLSVHHFMRLFRRVHSMTPTQFLYRKRVQVALRLLQQSNLPAQDIASRVGFNSRATFYRQLKRWRNQTP</sequence>
<evidence type="ECO:0000313" key="6">
    <source>
        <dbReference type="Proteomes" id="UP000588068"/>
    </source>
</evidence>
<evidence type="ECO:0000259" key="4">
    <source>
        <dbReference type="PROSITE" id="PS01124"/>
    </source>
</evidence>
<dbReference type="GO" id="GO:0043565">
    <property type="term" value="F:sequence-specific DNA binding"/>
    <property type="evidence" value="ECO:0007669"/>
    <property type="project" value="InterPro"/>
</dbReference>
<name>A0A841HKV0_9GAMM</name>
<reference evidence="5 6" key="1">
    <citation type="submission" date="2020-08" db="EMBL/GenBank/DDBJ databases">
        <title>Genomic Encyclopedia of Type Strains, Phase IV (KMG-IV): sequencing the most valuable type-strain genomes for metagenomic binning, comparative biology and taxonomic classification.</title>
        <authorList>
            <person name="Goeker M."/>
        </authorList>
    </citation>
    <scope>NUCLEOTIDE SEQUENCE [LARGE SCALE GENOMIC DNA]</scope>
    <source>
        <strain evidence="5 6">DSM 26723</strain>
    </source>
</reference>
<dbReference type="Proteomes" id="UP000588068">
    <property type="component" value="Unassembled WGS sequence"/>
</dbReference>
<keyword evidence="1" id="KW-0805">Transcription regulation</keyword>
<evidence type="ECO:0000256" key="3">
    <source>
        <dbReference type="ARBA" id="ARBA00023163"/>
    </source>
</evidence>
<dbReference type="SUPFAM" id="SSF46689">
    <property type="entry name" value="Homeodomain-like"/>
    <property type="match status" value="2"/>
</dbReference>
<dbReference type="Gene3D" id="1.10.10.60">
    <property type="entry name" value="Homeodomain-like"/>
    <property type="match status" value="2"/>
</dbReference>
<dbReference type="PANTHER" id="PTHR46796:SF6">
    <property type="entry name" value="ARAC SUBFAMILY"/>
    <property type="match status" value="1"/>
</dbReference>
<dbReference type="PANTHER" id="PTHR46796">
    <property type="entry name" value="HTH-TYPE TRANSCRIPTIONAL ACTIVATOR RHAS-RELATED"/>
    <property type="match status" value="1"/>
</dbReference>
<dbReference type="InterPro" id="IPR050204">
    <property type="entry name" value="AraC_XylS_family_regulators"/>
</dbReference>
<evidence type="ECO:0000256" key="1">
    <source>
        <dbReference type="ARBA" id="ARBA00023015"/>
    </source>
</evidence>
<dbReference type="GO" id="GO:0003700">
    <property type="term" value="F:DNA-binding transcription factor activity"/>
    <property type="evidence" value="ECO:0007669"/>
    <property type="project" value="InterPro"/>
</dbReference>
<dbReference type="InterPro" id="IPR018060">
    <property type="entry name" value="HTH_AraC"/>
</dbReference>
<keyword evidence="3" id="KW-0804">Transcription</keyword>